<dbReference type="InterPro" id="IPR005538">
    <property type="entry name" value="LrgA/CidA"/>
</dbReference>
<evidence type="ECO:0000256" key="5">
    <source>
        <dbReference type="ARBA" id="ARBA00023136"/>
    </source>
</evidence>
<dbReference type="PANTHER" id="PTHR33931">
    <property type="entry name" value="HOLIN-LIKE PROTEIN CIDA-RELATED"/>
    <property type="match status" value="1"/>
</dbReference>
<dbReference type="PANTHER" id="PTHR33931:SF2">
    <property type="entry name" value="HOLIN-LIKE PROTEIN CIDA"/>
    <property type="match status" value="1"/>
</dbReference>
<dbReference type="STRING" id="643674.PAEH1_10380"/>
<dbReference type="GO" id="GO:0005886">
    <property type="term" value="C:plasma membrane"/>
    <property type="evidence" value="ECO:0007669"/>
    <property type="project" value="UniProtKB-SubCell"/>
</dbReference>
<keyword evidence="4 6" id="KW-1133">Transmembrane helix</keyword>
<comment type="subcellular location">
    <subcellularLocation>
        <location evidence="1">Cell membrane</location>
        <topology evidence="1">Multi-pass membrane protein</topology>
    </subcellularLocation>
</comment>
<feature type="transmembrane region" description="Helical" evidence="6">
    <location>
        <begin position="27"/>
        <end position="44"/>
    </location>
</feature>
<sequence length="120" mass="13269">MAFIIAFMTLLLFQLAGEVLVHLFAIPLPGPLAGMLLLLLALIIRKRVPPALATTSSWLVSHLMLLFIPAVAGVMVSFDQLKKEWLPFIVAGVVGTLITQVVSAYCLSWFLKRRRSHESI</sequence>
<evidence type="ECO:0000313" key="8">
    <source>
        <dbReference type="Proteomes" id="UP000189369"/>
    </source>
</evidence>
<dbReference type="Proteomes" id="UP000189369">
    <property type="component" value="Chromosome"/>
</dbReference>
<dbReference type="EMBL" id="CP019697">
    <property type="protein sequence ID" value="AQS51854.1"/>
    <property type="molecule type" value="Genomic_DNA"/>
</dbReference>
<evidence type="ECO:0000256" key="3">
    <source>
        <dbReference type="ARBA" id="ARBA00022692"/>
    </source>
</evidence>
<protein>
    <submittedName>
        <fullName evidence="7">CidA/LrgA family protein</fullName>
    </submittedName>
</protein>
<keyword evidence="3 6" id="KW-0812">Transmembrane</keyword>
<accession>A0A1U9K1J6</accession>
<evidence type="ECO:0000256" key="2">
    <source>
        <dbReference type="ARBA" id="ARBA00022475"/>
    </source>
</evidence>
<dbReference type="Pfam" id="PF03788">
    <property type="entry name" value="LrgA"/>
    <property type="match status" value="1"/>
</dbReference>
<dbReference type="AlphaFoldDB" id="A0A1U9K1J6"/>
<evidence type="ECO:0000313" key="7">
    <source>
        <dbReference type="EMBL" id="AQS51854.1"/>
    </source>
</evidence>
<name>A0A1U9K1J6_9BURK</name>
<keyword evidence="5 6" id="KW-0472">Membrane</keyword>
<reference evidence="7 8" key="1">
    <citation type="submission" date="2017-01" db="EMBL/GenBank/DDBJ databases">
        <title>Complete Genome Sequence of Paenalcaligenes hominis, Isolated from a paraplegic Patient with neurogenic bladder.</title>
        <authorList>
            <person name="Mukhopadhyay R."/>
            <person name="Joaquin J."/>
            <person name="Hogue R."/>
            <person name="Kilaru A."/>
            <person name="Jospin G."/>
            <person name="Mars K."/>
            <person name="Eisen J.A."/>
            <person name="Chaturvedi V."/>
        </authorList>
    </citation>
    <scope>NUCLEOTIDE SEQUENCE [LARGE SCALE GENOMIC DNA]</scope>
    <source>
        <strain evidence="7 8">15S00501</strain>
    </source>
</reference>
<dbReference type="KEGG" id="phn:PAEH1_10380"/>
<gene>
    <name evidence="7" type="ORF">PAEH1_10380</name>
</gene>
<organism evidence="7 8">
    <name type="scientific">Paenalcaligenes hominis</name>
    <dbReference type="NCBI Taxonomy" id="643674"/>
    <lineage>
        <taxon>Bacteria</taxon>
        <taxon>Pseudomonadati</taxon>
        <taxon>Pseudomonadota</taxon>
        <taxon>Betaproteobacteria</taxon>
        <taxon>Burkholderiales</taxon>
        <taxon>Alcaligenaceae</taxon>
        <taxon>Paenalcaligenes</taxon>
    </lineage>
</organism>
<feature type="transmembrane region" description="Helical" evidence="6">
    <location>
        <begin position="88"/>
        <end position="111"/>
    </location>
</feature>
<evidence type="ECO:0000256" key="6">
    <source>
        <dbReference type="SAM" id="Phobius"/>
    </source>
</evidence>
<evidence type="ECO:0000256" key="1">
    <source>
        <dbReference type="ARBA" id="ARBA00004651"/>
    </source>
</evidence>
<keyword evidence="2" id="KW-1003">Cell membrane</keyword>
<proteinExistence type="predicted"/>
<evidence type="ECO:0000256" key="4">
    <source>
        <dbReference type="ARBA" id="ARBA00022989"/>
    </source>
</evidence>
<feature type="transmembrane region" description="Helical" evidence="6">
    <location>
        <begin position="56"/>
        <end position="76"/>
    </location>
</feature>